<sequence>MHSTLKVLYLFFIPLIIAFGVHKFYVSVTQIEYYAAEEAIQITSRVFIDDLERALLERYEVKAILGTPQEISEADRLIERYLKSKFVVQINDIQVNYNYLGKKTDSDMIILFLEIPGFSLDKLNSLEIQNELLMDVFEEQKNILHFKFGDKKKSFVLIRESSKGMLNF</sequence>
<keyword evidence="1" id="KW-1133">Transmembrane helix</keyword>
<evidence type="ECO:0000256" key="1">
    <source>
        <dbReference type="SAM" id="Phobius"/>
    </source>
</evidence>
<name>A0A411E713_9FLAO</name>
<dbReference type="Proteomes" id="UP000290889">
    <property type="component" value="Chromosome"/>
</dbReference>
<evidence type="ECO:0000313" key="2">
    <source>
        <dbReference type="EMBL" id="QBA63479.1"/>
    </source>
</evidence>
<keyword evidence="1" id="KW-0812">Transmembrane</keyword>
<keyword evidence="1" id="KW-0472">Membrane</keyword>
<accession>A0A411E713</accession>
<proteinExistence type="predicted"/>
<dbReference type="OrthoDB" id="5735516at2"/>
<dbReference type="AlphaFoldDB" id="A0A411E713"/>
<keyword evidence="3" id="KW-1185">Reference proteome</keyword>
<evidence type="ECO:0000313" key="3">
    <source>
        <dbReference type="Proteomes" id="UP000290889"/>
    </source>
</evidence>
<gene>
    <name evidence="2" type="ORF">EQY75_02285</name>
</gene>
<feature type="transmembrane region" description="Helical" evidence="1">
    <location>
        <begin position="7"/>
        <end position="25"/>
    </location>
</feature>
<evidence type="ECO:0008006" key="4">
    <source>
        <dbReference type="Google" id="ProtNLM"/>
    </source>
</evidence>
<dbReference type="InterPro" id="IPR046525">
    <property type="entry name" value="DUF6702"/>
</dbReference>
<reference evidence="2 3" key="1">
    <citation type="submission" date="2019-01" db="EMBL/GenBank/DDBJ databases">
        <title>Muriicola soli sp. nov., isolated from soil.</title>
        <authorList>
            <person name="Kang H.J."/>
            <person name="Kim S.B."/>
        </authorList>
    </citation>
    <scope>NUCLEOTIDE SEQUENCE [LARGE SCALE GENOMIC DNA]</scope>
    <source>
        <strain evidence="2 3">MMS17-SY002</strain>
    </source>
</reference>
<dbReference type="EMBL" id="CP035544">
    <property type="protein sequence ID" value="QBA63479.1"/>
    <property type="molecule type" value="Genomic_DNA"/>
</dbReference>
<protein>
    <recommendedName>
        <fullName evidence="4">Peptidase E</fullName>
    </recommendedName>
</protein>
<dbReference type="Pfam" id="PF20420">
    <property type="entry name" value="DUF6702"/>
    <property type="match status" value="1"/>
</dbReference>
<dbReference type="KEGG" id="mur:EQY75_02285"/>
<organism evidence="2 3">
    <name type="scientific">Muriicola soli</name>
    <dbReference type="NCBI Taxonomy" id="2507538"/>
    <lineage>
        <taxon>Bacteria</taxon>
        <taxon>Pseudomonadati</taxon>
        <taxon>Bacteroidota</taxon>
        <taxon>Flavobacteriia</taxon>
        <taxon>Flavobacteriales</taxon>
        <taxon>Flavobacteriaceae</taxon>
        <taxon>Muriicola</taxon>
    </lineage>
</organism>